<feature type="domain" description="P-granule-associated protein DEPS-1 second OB-fold" evidence="3">
    <location>
        <begin position="109"/>
        <end position="184"/>
    </location>
</feature>
<feature type="domain" description="P-granule-associated protein DEPS-1 first OB-fold" evidence="4">
    <location>
        <begin position="15"/>
        <end position="104"/>
    </location>
</feature>
<gene>
    <name evidence="5" type="ORF">WR25_14797</name>
</gene>
<proteinExistence type="predicted"/>
<dbReference type="Pfam" id="PF24339">
    <property type="entry name" value="OB_DEPS-1_3rd"/>
    <property type="match status" value="1"/>
</dbReference>
<protein>
    <submittedName>
        <fullName evidence="5">Uncharacterized protein</fullName>
    </submittedName>
</protein>
<accession>A0A2A2JGK9</accession>
<evidence type="ECO:0000259" key="2">
    <source>
        <dbReference type="Pfam" id="PF24341"/>
    </source>
</evidence>
<dbReference type="InterPro" id="IPR057139">
    <property type="entry name" value="OB_DEPS-1_1st"/>
</dbReference>
<comment type="caution">
    <text evidence="5">The sequence shown here is derived from an EMBL/GenBank/DDBJ whole genome shotgun (WGS) entry which is preliminary data.</text>
</comment>
<feature type="domain" description="P-granule-associated protein DEPS-1 third OB-fold" evidence="1">
    <location>
        <begin position="397"/>
        <end position="456"/>
    </location>
</feature>
<name>A0A2A2JGK9_9BILA</name>
<dbReference type="Pfam" id="PF24343">
    <property type="entry name" value="OB_DEPS-1_1st"/>
    <property type="match status" value="1"/>
</dbReference>
<dbReference type="Proteomes" id="UP000218231">
    <property type="component" value="Unassembled WGS sequence"/>
</dbReference>
<reference evidence="5 6" key="1">
    <citation type="journal article" date="2017" name="Curr. Biol.">
        <title>Genome architecture and evolution of a unichromosomal asexual nematode.</title>
        <authorList>
            <person name="Fradin H."/>
            <person name="Zegar C."/>
            <person name="Gutwein M."/>
            <person name="Lucas J."/>
            <person name="Kovtun M."/>
            <person name="Corcoran D."/>
            <person name="Baugh L.R."/>
            <person name="Kiontke K."/>
            <person name="Gunsalus K."/>
            <person name="Fitch D.H."/>
            <person name="Piano F."/>
        </authorList>
    </citation>
    <scope>NUCLEOTIDE SEQUENCE [LARGE SCALE GENOMIC DNA]</scope>
    <source>
        <strain evidence="5">PF1309</strain>
    </source>
</reference>
<evidence type="ECO:0000259" key="3">
    <source>
        <dbReference type="Pfam" id="PF24342"/>
    </source>
</evidence>
<dbReference type="EMBL" id="LIAE01010450">
    <property type="protein sequence ID" value="PAV60805.1"/>
    <property type="molecule type" value="Genomic_DNA"/>
</dbReference>
<dbReference type="STRING" id="2018661.A0A2A2JGK9"/>
<evidence type="ECO:0000313" key="5">
    <source>
        <dbReference type="EMBL" id="PAV60805.1"/>
    </source>
</evidence>
<evidence type="ECO:0000259" key="1">
    <source>
        <dbReference type="Pfam" id="PF24339"/>
    </source>
</evidence>
<dbReference type="InterPro" id="IPR057147">
    <property type="entry name" value="OB_DEPS-1_3rd"/>
</dbReference>
<organism evidence="5 6">
    <name type="scientific">Diploscapter pachys</name>
    <dbReference type="NCBI Taxonomy" id="2018661"/>
    <lineage>
        <taxon>Eukaryota</taxon>
        <taxon>Metazoa</taxon>
        <taxon>Ecdysozoa</taxon>
        <taxon>Nematoda</taxon>
        <taxon>Chromadorea</taxon>
        <taxon>Rhabditida</taxon>
        <taxon>Rhabditina</taxon>
        <taxon>Rhabditomorpha</taxon>
        <taxon>Rhabditoidea</taxon>
        <taxon>Rhabditidae</taxon>
        <taxon>Diploscapter</taxon>
    </lineage>
</organism>
<sequence length="600" mass="68764">MFAPPNALAKEVKFTGLVLTYMPFMPNLQNHVLPLSPQEARDNMKAKVVVEAAFRPSPLFHDSELMCNKSVERRLSRPILPGDVISWTEPDDLNADGDIIRFDREQRLYDRRTAGSYYCKIVGALEPGTDFFWSPTFRNIQFDTPSVLNSLSPDTMIYIWVSFTVASNLSVTVHFKEFDSIAEDDQFKIHDAPWQSEFACLPPPDDELDDEFGGLNVIYPKVIPDENYNKTKRDIKCETGWATSDRTIHCKDDHNQYIQTIRFHVPLALSFTKPDPGYSYEIRAFFDYRTSRYMVRNYFRNLKTPAKNKTQEGCVITTVNESEAYPGHYLCPTFGLISDPSGHINIIPFTSLNAAGVGIEEVMDGVNLGNYNKFRITELVAEDKAKAYLWIRQNEIRLEDIQGVVISKNCIFCKNYPSIAFRRHISDKIEFPVGRMVTFSAFYAPEAKEFVVTRIKAEEEDDEVSTKCHLTFAHDFYRPGHYRKLYAFREKMSKGEEYSNIAESEHFGLINVDDKSGLTKKKTDQYLAWLLVEMACSPGNFTNSRIAISVLSYGRDLPKVKASQFTIIAISEMVRHQQEMEALTGKSNPYETDYAYGYVH</sequence>
<dbReference type="Pfam" id="PF24341">
    <property type="entry name" value="OB_DEPS-1_6th"/>
    <property type="match status" value="1"/>
</dbReference>
<dbReference type="OrthoDB" id="5806136at2759"/>
<dbReference type="InterPro" id="IPR057143">
    <property type="entry name" value="OB_DEPS-1_2nd"/>
</dbReference>
<dbReference type="InterPro" id="IPR057144">
    <property type="entry name" value="OB_DEPS-1_6th"/>
</dbReference>
<keyword evidence="6" id="KW-1185">Reference proteome</keyword>
<dbReference type="Pfam" id="PF24342">
    <property type="entry name" value="OB_DEPS-1_2nd"/>
    <property type="match status" value="1"/>
</dbReference>
<evidence type="ECO:0000259" key="4">
    <source>
        <dbReference type="Pfam" id="PF24343"/>
    </source>
</evidence>
<feature type="domain" description="P-granule-associated protein DEPS-1 sixth OB-fold" evidence="2">
    <location>
        <begin position="486"/>
        <end position="555"/>
    </location>
</feature>
<dbReference type="AlphaFoldDB" id="A0A2A2JGK9"/>
<evidence type="ECO:0000313" key="6">
    <source>
        <dbReference type="Proteomes" id="UP000218231"/>
    </source>
</evidence>